<name>A0A6S6S364_9BACT</name>
<feature type="domain" description="AB hydrolase-1" evidence="1">
    <location>
        <begin position="66"/>
        <end position="177"/>
    </location>
</feature>
<dbReference type="InterPro" id="IPR050266">
    <property type="entry name" value="AB_hydrolase_sf"/>
</dbReference>
<dbReference type="PANTHER" id="PTHR43798:SF33">
    <property type="entry name" value="HYDROLASE, PUTATIVE (AFU_ORTHOLOGUE AFUA_2G14860)-RELATED"/>
    <property type="match status" value="1"/>
</dbReference>
<protein>
    <recommendedName>
        <fullName evidence="1">AB hydrolase-1 domain-containing protein</fullName>
    </recommendedName>
</protein>
<dbReference type="InterPro" id="IPR000073">
    <property type="entry name" value="AB_hydrolase_1"/>
</dbReference>
<evidence type="ECO:0000259" key="1">
    <source>
        <dbReference type="Pfam" id="PF00561"/>
    </source>
</evidence>
<dbReference type="InterPro" id="IPR029058">
    <property type="entry name" value="AB_hydrolase_fold"/>
</dbReference>
<sequence>MKIVIQVIIFLIIIGVVYEQISRFNVEEKFPPIGDTVNVVGHNLHYVQKGLGTGSVIFEAGSDPSGTLSWSKVQDEVSKYTQTLSYDRAGLSWSERGEHPKTAENIAIELHTLLEETNMTKPYILVGHSFGCLTLRSFVRKYPTEVRAIVFVDASHPKQNEMYKKEAFTIPRWLVSMANNMGVVRLFSNQNTYPNTDKNESINSNMQGMMFKGVDTIVEEMNVFDKVAKEVESINTFNDIPLTVISSIQDDDKVWIELQKDLLNLSTNSRHIMTKESGHYIQLEEPRLVVEEIQKLIIGEEKNSK</sequence>
<dbReference type="Gene3D" id="3.40.50.1820">
    <property type="entry name" value="alpha/beta hydrolase"/>
    <property type="match status" value="1"/>
</dbReference>
<gene>
    <name evidence="2" type="ORF">HELGO_WM10510</name>
</gene>
<dbReference type="Pfam" id="PF00561">
    <property type="entry name" value="Abhydrolase_1"/>
    <property type="match status" value="1"/>
</dbReference>
<proteinExistence type="predicted"/>
<reference evidence="2" key="1">
    <citation type="submission" date="2020-01" db="EMBL/GenBank/DDBJ databases">
        <authorList>
            <person name="Meier V. D."/>
            <person name="Meier V D."/>
        </authorList>
    </citation>
    <scope>NUCLEOTIDE SEQUENCE</scope>
    <source>
        <strain evidence="2">HLG_WM_MAG_05</strain>
    </source>
</reference>
<organism evidence="2">
    <name type="scientific">uncultured Sulfurovum sp</name>
    <dbReference type="NCBI Taxonomy" id="269237"/>
    <lineage>
        <taxon>Bacteria</taxon>
        <taxon>Pseudomonadati</taxon>
        <taxon>Campylobacterota</taxon>
        <taxon>Epsilonproteobacteria</taxon>
        <taxon>Campylobacterales</taxon>
        <taxon>Sulfurovaceae</taxon>
        <taxon>Sulfurovum</taxon>
        <taxon>environmental samples</taxon>
    </lineage>
</organism>
<dbReference type="EMBL" id="CACVAU010000006">
    <property type="protein sequence ID" value="CAA6802083.1"/>
    <property type="molecule type" value="Genomic_DNA"/>
</dbReference>
<dbReference type="PANTHER" id="PTHR43798">
    <property type="entry name" value="MONOACYLGLYCEROL LIPASE"/>
    <property type="match status" value="1"/>
</dbReference>
<dbReference type="SUPFAM" id="SSF53474">
    <property type="entry name" value="alpha/beta-Hydrolases"/>
    <property type="match status" value="1"/>
</dbReference>
<dbReference type="AlphaFoldDB" id="A0A6S6S364"/>
<dbReference type="GO" id="GO:0016020">
    <property type="term" value="C:membrane"/>
    <property type="evidence" value="ECO:0007669"/>
    <property type="project" value="TreeGrafter"/>
</dbReference>
<accession>A0A6S6S364</accession>
<evidence type="ECO:0000313" key="2">
    <source>
        <dbReference type="EMBL" id="CAA6802083.1"/>
    </source>
</evidence>